<dbReference type="STRING" id="65357.A0A024GVZ4"/>
<dbReference type="Proteomes" id="UP000053237">
    <property type="component" value="Unassembled WGS sequence"/>
</dbReference>
<feature type="domain" description="Glucose-methanol-choline oxidoreductase C-terminal" evidence="2">
    <location>
        <begin position="1"/>
        <end position="45"/>
    </location>
</feature>
<dbReference type="InterPro" id="IPR012132">
    <property type="entry name" value="GMC_OxRdtase"/>
</dbReference>
<name>A0A024GVZ4_9STRA</name>
<comment type="similarity">
    <text evidence="1">Belongs to the GMC oxidoreductase family.</text>
</comment>
<proteinExistence type="inferred from homology"/>
<dbReference type="Gene3D" id="3.50.50.60">
    <property type="entry name" value="FAD/NAD(P)-binding domain"/>
    <property type="match status" value="1"/>
</dbReference>
<comment type="caution">
    <text evidence="3">The sequence shown here is derived from an EMBL/GenBank/DDBJ whole genome shotgun (WGS) entry which is preliminary data.</text>
</comment>
<reference evidence="3 4" key="1">
    <citation type="submission" date="2012-05" db="EMBL/GenBank/DDBJ databases">
        <title>Recombination and specialization in a pathogen metapopulation.</title>
        <authorList>
            <person name="Gardiner A."/>
            <person name="Kemen E."/>
            <person name="Schultz-Larsen T."/>
            <person name="MacLean D."/>
            <person name="Van Oosterhout C."/>
            <person name="Jones J.D.G."/>
        </authorList>
    </citation>
    <scope>NUCLEOTIDE SEQUENCE [LARGE SCALE GENOMIC DNA]</scope>
    <source>
        <strain evidence="3 4">Ac Nc2</strain>
    </source>
</reference>
<dbReference type="InterPro" id="IPR036188">
    <property type="entry name" value="FAD/NAD-bd_sf"/>
</dbReference>
<evidence type="ECO:0000259" key="2">
    <source>
        <dbReference type="Pfam" id="PF05199"/>
    </source>
</evidence>
<keyword evidence="4" id="KW-1185">Reference proteome</keyword>
<dbReference type="OrthoDB" id="269227at2759"/>
<dbReference type="GO" id="GO:0016614">
    <property type="term" value="F:oxidoreductase activity, acting on CH-OH group of donors"/>
    <property type="evidence" value="ECO:0007669"/>
    <property type="project" value="InterPro"/>
</dbReference>
<evidence type="ECO:0000313" key="4">
    <source>
        <dbReference type="Proteomes" id="UP000053237"/>
    </source>
</evidence>
<dbReference type="Pfam" id="PF05199">
    <property type="entry name" value="GMC_oxred_C"/>
    <property type="match status" value="1"/>
</dbReference>
<dbReference type="AlphaFoldDB" id="A0A024GVZ4"/>
<evidence type="ECO:0000313" key="3">
    <source>
        <dbReference type="EMBL" id="CCI50748.1"/>
    </source>
</evidence>
<dbReference type="EMBL" id="CAIX01001094">
    <property type="protein sequence ID" value="CCI50748.1"/>
    <property type="molecule type" value="Genomic_DNA"/>
</dbReference>
<organism evidence="3 4">
    <name type="scientific">Albugo candida</name>
    <dbReference type="NCBI Taxonomy" id="65357"/>
    <lineage>
        <taxon>Eukaryota</taxon>
        <taxon>Sar</taxon>
        <taxon>Stramenopiles</taxon>
        <taxon>Oomycota</taxon>
        <taxon>Peronosporomycetes</taxon>
        <taxon>Albuginales</taxon>
        <taxon>Albuginaceae</taxon>
        <taxon>Albugo</taxon>
    </lineage>
</organism>
<accession>A0A024GVZ4</accession>
<dbReference type="PANTHER" id="PTHR11552">
    <property type="entry name" value="GLUCOSE-METHANOL-CHOLINE GMC OXIDOREDUCTASE"/>
    <property type="match status" value="1"/>
</dbReference>
<sequence>MGPECDSVVNPRLQVHGLEWLRLVDTSVMPNNVSENLNAPTIILAEKAADIILGNESLAKEIVPVYEPPSWKDLQRLIKFSLPF</sequence>
<evidence type="ECO:0000256" key="1">
    <source>
        <dbReference type="ARBA" id="ARBA00010790"/>
    </source>
</evidence>
<dbReference type="PANTHER" id="PTHR11552:SF147">
    <property type="entry name" value="CHOLINE DEHYDROGENASE, MITOCHONDRIAL"/>
    <property type="match status" value="1"/>
</dbReference>
<protein>
    <recommendedName>
        <fullName evidence="2">Glucose-methanol-choline oxidoreductase C-terminal domain-containing protein</fullName>
    </recommendedName>
</protein>
<gene>
    <name evidence="3" type="ORF">BN9_129860</name>
</gene>
<dbReference type="InterPro" id="IPR007867">
    <property type="entry name" value="GMC_OxRtase_C"/>
</dbReference>
<dbReference type="InParanoid" id="A0A024GVZ4"/>
<dbReference type="SUPFAM" id="SSF51905">
    <property type="entry name" value="FAD/NAD(P)-binding domain"/>
    <property type="match status" value="1"/>
</dbReference>
<dbReference type="GO" id="GO:0050660">
    <property type="term" value="F:flavin adenine dinucleotide binding"/>
    <property type="evidence" value="ECO:0007669"/>
    <property type="project" value="InterPro"/>
</dbReference>